<protein>
    <submittedName>
        <fullName evidence="1">Uncharacterized protein</fullName>
    </submittedName>
</protein>
<sequence length="69" mass="8172">MATATGWSLRYILWQVPYPLLLLMAQDAPRYISPEEQQRRNMMKMIKNQKKVPEATDPVAFFQTHISKY</sequence>
<dbReference type="AlphaFoldDB" id="A0A3E5BJ42"/>
<evidence type="ECO:0000313" key="1">
    <source>
        <dbReference type="EMBL" id="RGN37469.1"/>
    </source>
</evidence>
<dbReference type="EMBL" id="QSUL01000004">
    <property type="protein sequence ID" value="RGN37469.1"/>
    <property type="molecule type" value="Genomic_DNA"/>
</dbReference>
<reference evidence="1 2" key="1">
    <citation type="submission" date="2018-08" db="EMBL/GenBank/DDBJ databases">
        <title>A genome reference for cultivated species of the human gut microbiota.</title>
        <authorList>
            <person name="Zou Y."/>
            <person name="Xue W."/>
            <person name="Luo G."/>
        </authorList>
    </citation>
    <scope>NUCLEOTIDE SEQUENCE [LARGE SCALE GENOMIC DNA]</scope>
    <source>
        <strain evidence="1 2">OM05-15BH</strain>
    </source>
</reference>
<name>A0A3E5BJ42_9BACE</name>
<gene>
    <name evidence="1" type="ORF">DXB65_08215</name>
</gene>
<comment type="caution">
    <text evidence="1">The sequence shown here is derived from an EMBL/GenBank/DDBJ whole genome shotgun (WGS) entry which is preliminary data.</text>
</comment>
<evidence type="ECO:0000313" key="2">
    <source>
        <dbReference type="Proteomes" id="UP000260983"/>
    </source>
</evidence>
<organism evidence="1 2">
    <name type="scientific">Bacteroides oleiciplenus</name>
    <dbReference type="NCBI Taxonomy" id="626931"/>
    <lineage>
        <taxon>Bacteria</taxon>
        <taxon>Pseudomonadati</taxon>
        <taxon>Bacteroidota</taxon>
        <taxon>Bacteroidia</taxon>
        <taxon>Bacteroidales</taxon>
        <taxon>Bacteroidaceae</taxon>
        <taxon>Bacteroides</taxon>
    </lineage>
</organism>
<proteinExistence type="predicted"/>
<dbReference type="Proteomes" id="UP000260983">
    <property type="component" value="Unassembled WGS sequence"/>
</dbReference>
<accession>A0A3E5BJ42</accession>